<feature type="compositionally biased region" description="Low complexity" evidence="1">
    <location>
        <begin position="131"/>
        <end position="165"/>
    </location>
</feature>
<evidence type="ECO:0000313" key="2">
    <source>
        <dbReference type="EMBL" id="CAK0887443.1"/>
    </source>
</evidence>
<comment type="caution">
    <text evidence="2">The sequence shown here is derived from an EMBL/GenBank/DDBJ whole genome shotgun (WGS) entry which is preliminary data.</text>
</comment>
<accession>A0ABN9WN96</accession>
<feature type="compositionally biased region" description="Pro residues" evidence="1">
    <location>
        <begin position="556"/>
        <end position="580"/>
    </location>
</feature>
<evidence type="ECO:0000313" key="3">
    <source>
        <dbReference type="Proteomes" id="UP001189429"/>
    </source>
</evidence>
<feature type="region of interest" description="Disordered" evidence="1">
    <location>
        <begin position="754"/>
        <end position="831"/>
    </location>
</feature>
<feature type="non-terminal residue" evidence="2">
    <location>
        <position position="831"/>
    </location>
</feature>
<feature type="compositionally biased region" description="Basic and acidic residues" evidence="1">
    <location>
        <begin position="768"/>
        <end position="780"/>
    </location>
</feature>
<protein>
    <submittedName>
        <fullName evidence="2">Uncharacterized protein</fullName>
    </submittedName>
</protein>
<evidence type="ECO:0000256" key="1">
    <source>
        <dbReference type="SAM" id="MobiDB-lite"/>
    </source>
</evidence>
<feature type="compositionally biased region" description="Basic residues" evidence="1">
    <location>
        <begin position="814"/>
        <end position="831"/>
    </location>
</feature>
<feature type="region of interest" description="Disordered" evidence="1">
    <location>
        <begin position="544"/>
        <end position="583"/>
    </location>
</feature>
<organism evidence="2 3">
    <name type="scientific">Prorocentrum cordatum</name>
    <dbReference type="NCBI Taxonomy" id="2364126"/>
    <lineage>
        <taxon>Eukaryota</taxon>
        <taxon>Sar</taxon>
        <taxon>Alveolata</taxon>
        <taxon>Dinophyceae</taxon>
        <taxon>Prorocentrales</taxon>
        <taxon>Prorocentraceae</taxon>
        <taxon>Prorocentrum</taxon>
    </lineage>
</organism>
<dbReference type="Proteomes" id="UP001189429">
    <property type="component" value="Unassembled WGS sequence"/>
</dbReference>
<name>A0ABN9WN96_9DINO</name>
<feature type="compositionally biased region" description="Basic and acidic residues" evidence="1">
    <location>
        <begin position="706"/>
        <end position="723"/>
    </location>
</feature>
<dbReference type="EMBL" id="CAUYUJ010018944">
    <property type="protein sequence ID" value="CAK0887443.1"/>
    <property type="molecule type" value="Genomic_DNA"/>
</dbReference>
<keyword evidence="3" id="KW-1185">Reference proteome</keyword>
<sequence>DFGDLLQVLRRHEATAQRIKAYGCNLDDTAAQMVADWILALPPWDMPSEIHLSNNQLTLGGVSPILKAIHSQSKTAFPRVPVWLRLENNNIDVGFLDSLFSEEGGSGLATAGAWAAPRLCALGRPRRRPAARALPPRSRGPPSRRGDCPAAWPPSRSAPPASGALRRGRTSDDGALLHARGRTRPGRAGGAALSESSRRHLGAALGCLAAFGAAAAAAAWAGAHARAWPAGAEGCEGYWPPPAVCLGLGQGGRDAAAGDASLAAWCPQRRVDAEWPGRGEFVAKLREIEAAAREADAAGGPRTAAALAACGLQEAPFVTVVRYRGLSWSRMAEGVMVGSAEFHDAHSGEGACWPDGYLEHYVGDFMVRPTDGFIEYVRAFDLDAFRKAIRAGGACAGGDGTCAGVACAEGVEAPKGSSRGSWSSWNILWDTLGNLGDSSEQLLHGPGAAALHIGERLSIHPVRLDHPRAHMGYRGAAGAGIGRQRGQGFACPASETGCCAKYCASKGKGLLFHIKYAARQRRGEARGAQQSPALSASTLFSGQLALPEPPKTTTKPRPPTPPPLSAWPQPAAPPPVPASPWPAALQPATTLKQQPAHQPASLQQQPPVLSWPMALAAVLPGASGVVLPQTATPALAQPPVLPLPRSAWPVPPVPPVLPAASPSQPSIPLLKAVPPQQAAGLPQPAAPPQSAVPPQPQQLPQVGSEQAREETFRKLRQELEDTLRPPPPRRPPDVDAGELRQAQGLTAVKRALQRCTAPPERCSAPAAEKYRTEKWSDEAAQRWLAARKRPADARDGSRLLARDSRHSPDAAARPRPRRRHSASRGRSPRRQ</sequence>
<feature type="compositionally biased region" description="Pro residues" evidence="1">
    <location>
        <begin position="684"/>
        <end position="697"/>
    </location>
</feature>
<feature type="compositionally biased region" description="Basic and acidic residues" evidence="1">
    <location>
        <begin position="789"/>
        <end position="808"/>
    </location>
</feature>
<proteinExistence type="predicted"/>
<feature type="non-terminal residue" evidence="2">
    <location>
        <position position="1"/>
    </location>
</feature>
<reference evidence="2" key="1">
    <citation type="submission" date="2023-10" db="EMBL/GenBank/DDBJ databases">
        <authorList>
            <person name="Chen Y."/>
            <person name="Shah S."/>
            <person name="Dougan E. K."/>
            <person name="Thang M."/>
            <person name="Chan C."/>
        </authorList>
    </citation>
    <scope>NUCLEOTIDE SEQUENCE [LARGE SCALE GENOMIC DNA]</scope>
</reference>
<feature type="region of interest" description="Disordered" evidence="1">
    <location>
        <begin position="676"/>
        <end position="739"/>
    </location>
</feature>
<gene>
    <name evidence="2" type="ORF">PCOR1329_LOCUS68499</name>
</gene>
<feature type="region of interest" description="Disordered" evidence="1">
    <location>
        <begin position="126"/>
        <end position="194"/>
    </location>
</feature>